<reference evidence="19 20" key="1">
    <citation type="submission" date="2021-06" db="EMBL/GenBank/DDBJ databases">
        <authorList>
            <person name="Palmer J.M."/>
        </authorList>
    </citation>
    <scope>NUCLEOTIDE SEQUENCE [LARGE SCALE GENOMIC DNA]</scope>
    <source>
        <strain evidence="19 20">MEX-2019</strain>
        <tissue evidence="19">Muscle</tissue>
    </source>
</reference>
<evidence type="ECO:0000313" key="19">
    <source>
        <dbReference type="EMBL" id="KAK5605933.1"/>
    </source>
</evidence>
<dbReference type="Pfam" id="PF22600">
    <property type="entry name" value="MTPAP-like_central"/>
    <property type="match status" value="1"/>
</dbReference>
<dbReference type="GO" id="GO:1990817">
    <property type="term" value="F:poly(A) RNA polymerase activity"/>
    <property type="evidence" value="ECO:0007669"/>
    <property type="project" value="UniProtKB-EC"/>
</dbReference>
<evidence type="ECO:0000256" key="16">
    <source>
        <dbReference type="SAM" id="MobiDB-lite"/>
    </source>
</evidence>
<dbReference type="Pfam" id="PF03828">
    <property type="entry name" value="PAP_assoc"/>
    <property type="match status" value="1"/>
</dbReference>
<dbReference type="SUPFAM" id="SSF81301">
    <property type="entry name" value="Nucleotidyltransferase"/>
    <property type="match status" value="1"/>
</dbReference>
<evidence type="ECO:0000256" key="11">
    <source>
        <dbReference type="ARBA" id="ARBA00076412"/>
    </source>
</evidence>
<evidence type="ECO:0000259" key="17">
    <source>
        <dbReference type="Pfam" id="PF03828"/>
    </source>
</evidence>
<dbReference type="SUPFAM" id="SSF81631">
    <property type="entry name" value="PAP/OAS1 substrate-binding domain"/>
    <property type="match status" value="1"/>
</dbReference>
<keyword evidence="20" id="KW-1185">Reference proteome</keyword>
<keyword evidence="6" id="KW-0460">Magnesium</keyword>
<sequence>MIFSVLDCKVLNCKVVCIAYLFLWKRFSKNSSPMDPRTVWIQPEQKGPANSLWMHFWESSRAFGANPGLDNQPHHQRNFAVQNANLDSYGESCRHVSPTPGAVFGKLLRADSGGERGSVRRKGSLSPSSSSLDSEADSSSPHGSSLQIDSLNAADEAGQFLHYGERKVNENSLRQPVHVVQPHCLSMQQLGGHTPTGVKNQQGNKQQHHYQSHPSGRRRQLNRANTFHGFNPLISCGFNGHYIDSSYSLWKTRRYSPGVNGLHEEIMDFFSFMSPRPEEEAMRRDVVNRIESVIKDLWPTAQVDIFGSFSTGLYLPTSDIDLVVFGKWDHPPLQDLEQALRKRNVAGNYPIKVLDKATVPIIKLTDHETKVKVDISFNVETAVKAAQFIKSYLKKYTVLPPLIFVLKQFLLQRDLNEVFTGGISSYSLILMAISFLQLHPRIDTRRTNINLGILLIEFFELYGRDFNYMKTGIRVKNGGAYLSKEDMLHAMGHGNRPSMLCIEDPVQPGNDVGRSSYGVLQVKQVFDFAYMVLNHSVSLPCAHPNKEYDSTLGRIVKVSPEVLAYREWIIKTWGAKQSTKLENNDVETCEQELARMMLIGDQRDSPSPLSSDSPSPSPVFPPSPQHHSSSSSACSLSSSSSGSDIDSDSPKSSNGSDELHPVTLASIHSVIQMAADLGATHPASFIHTTHQMCLPENITIPPTDCQFYHENPPSIAIVHRHTTQAAQFPQQTKPPSPLFTHLHHTQAGGPLRHQYAQRSYSQGSLEPHKFGSKHNQAGSLQCHNPSQGNFSLQHRLVHQAHNIVSCFRTQHQYNRNTWRRRKKAVVPSLNQS</sequence>
<feature type="compositionally biased region" description="Polar residues" evidence="16">
    <location>
        <begin position="188"/>
        <end position="205"/>
    </location>
</feature>
<evidence type="ECO:0000256" key="4">
    <source>
        <dbReference type="ARBA" id="ARBA00022679"/>
    </source>
</evidence>
<feature type="region of interest" description="Disordered" evidence="16">
    <location>
        <begin position="112"/>
        <end position="147"/>
    </location>
</feature>
<dbReference type="GO" id="GO:0031123">
    <property type="term" value="P:RNA 3'-end processing"/>
    <property type="evidence" value="ECO:0007669"/>
    <property type="project" value="TreeGrafter"/>
</dbReference>
<dbReference type="GO" id="GO:0060212">
    <property type="term" value="P:negative regulation of nuclear-transcribed mRNA poly(A) tail shortening"/>
    <property type="evidence" value="ECO:0007669"/>
    <property type="project" value="UniProtKB-ARBA"/>
</dbReference>
<evidence type="ECO:0000256" key="8">
    <source>
        <dbReference type="ARBA" id="ARBA00054414"/>
    </source>
</evidence>
<dbReference type="FunFam" id="3.30.460.10:FF:000006">
    <property type="entry name" value="non-canonical poly(A) RNA polymerase PAPD5"/>
    <property type="match status" value="1"/>
</dbReference>
<feature type="region of interest" description="Disordered" evidence="16">
    <location>
        <begin position="764"/>
        <end position="786"/>
    </location>
</feature>
<feature type="domain" description="PAP-associated" evidence="17">
    <location>
        <begin position="450"/>
        <end position="510"/>
    </location>
</feature>
<evidence type="ECO:0000256" key="12">
    <source>
        <dbReference type="ARBA" id="ARBA00076531"/>
    </source>
</evidence>
<accession>A0AAV9R7Z2</accession>
<dbReference type="InterPro" id="IPR043519">
    <property type="entry name" value="NT_sf"/>
</dbReference>
<dbReference type="GO" id="GO:0005730">
    <property type="term" value="C:nucleolus"/>
    <property type="evidence" value="ECO:0007669"/>
    <property type="project" value="TreeGrafter"/>
</dbReference>
<comment type="caution">
    <text evidence="19">The sequence shown here is derived from an EMBL/GenBank/DDBJ whole genome shotgun (WGS) entry which is preliminary data.</text>
</comment>
<organism evidence="19 20">
    <name type="scientific">Crenichthys baileyi</name>
    <name type="common">White River springfish</name>
    <dbReference type="NCBI Taxonomy" id="28760"/>
    <lineage>
        <taxon>Eukaryota</taxon>
        <taxon>Metazoa</taxon>
        <taxon>Chordata</taxon>
        <taxon>Craniata</taxon>
        <taxon>Vertebrata</taxon>
        <taxon>Euteleostomi</taxon>
        <taxon>Actinopterygii</taxon>
        <taxon>Neopterygii</taxon>
        <taxon>Teleostei</taxon>
        <taxon>Neoteleostei</taxon>
        <taxon>Acanthomorphata</taxon>
        <taxon>Ovalentaria</taxon>
        <taxon>Atherinomorphae</taxon>
        <taxon>Cyprinodontiformes</taxon>
        <taxon>Goodeidae</taxon>
        <taxon>Crenichthys</taxon>
    </lineage>
</organism>
<dbReference type="GO" id="GO:0046872">
    <property type="term" value="F:metal ion binding"/>
    <property type="evidence" value="ECO:0007669"/>
    <property type="project" value="UniProtKB-KW"/>
</dbReference>
<keyword evidence="4" id="KW-0808">Transferase</keyword>
<feature type="compositionally biased region" description="Polar residues" evidence="16">
    <location>
        <begin position="773"/>
        <end position="786"/>
    </location>
</feature>
<dbReference type="EMBL" id="JAHHUM010002132">
    <property type="protein sequence ID" value="KAK5605933.1"/>
    <property type="molecule type" value="Genomic_DNA"/>
</dbReference>
<feature type="compositionally biased region" description="Basic residues" evidence="16">
    <location>
        <begin position="206"/>
        <end position="218"/>
    </location>
</feature>
<dbReference type="CDD" id="cd05402">
    <property type="entry name" value="NT_PAP_TUTase"/>
    <property type="match status" value="1"/>
</dbReference>
<dbReference type="GO" id="GO:0070568">
    <property type="term" value="F:guanylyltransferase activity"/>
    <property type="evidence" value="ECO:0007669"/>
    <property type="project" value="UniProtKB-ARBA"/>
</dbReference>
<feature type="compositionally biased region" description="Low complexity" evidence="16">
    <location>
        <begin position="625"/>
        <end position="644"/>
    </location>
</feature>
<dbReference type="PANTHER" id="PTHR23092:SF24">
    <property type="entry name" value="TERMINAL NUCLEOTIDYLTRANSFERASE 4A"/>
    <property type="match status" value="1"/>
</dbReference>
<evidence type="ECO:0000256" key="1">
    <source>
        <dbReference type="ARBA" id="ARBA00001936"/>
    </source>
</evidence>
<dbReference type="InterPro" id="IPR054708">
    <property type="entry name" value="MTPAP-like_central"/>
</dbReference>
<evidence type="ECO:0000313" key="20">
    <source>
        <dbReference type="Proteomes" id="UP001311232"/>
    </source>
</evidence>
<dbReference type="GO" id="GO:0003729">
    <property type="term" value="F:mRNA binding"/>
    <property type="evidence" value="ECO:0007669"/>
    <property type="project" value="TreeGrafter"/>
</dbReference>
<dbReference type="GO" id="GO:1905870">
    <property type="term" value="P:positive regulation of 3'-UTR-mediated mRNA stabilization"/>
    <property type="evidence" value="ECO:0007669"/>
    <property type="project" value="UniProtKB-ARBA"/>
</dbReference>
<comment type="function">
    <text evidence="8">Terminal nucleotidyltransferase that catalyzes preferentially the transfer of ATP and GTP on RNA 3' poly(A) tail creating a heterogeneous 3' poly(A) tail leading to mRNAs stabilization by protecting mRNAs from active deadenylation. Also functions as a catalytic subunit of a TRAMP-like complex which has a poly(A) RNA polymerase activity and is involved in a post-transcriptional quality control mechanism. Polyadenylation with short oligo(A) tails is required for the degradative activity of the exosome on several of its nuclear RNA substrates. Has no terminal uridylyltransferase activity, and does not play a role in replication-dependent histone mRNA degradation via uridylation.</text>
</comment>
<feature type="compositionally biased region" description="Low complexity" evidence="16">
    <location>
        <begin position="605"/>
        <end position="614"/>
    </location>
</feature>
<evidence type="ECO:0000256" key="2">
    <source>
        <dbReference type="ARBA" id="ARBA00008593"/>
    </source>
</evidence>
<feature type="domain" description="Poly(A) RNA polymerase mitochondrial-like central palm" evidence="18">
    <location>
        <begin position="262"/>
        <end position="393"/>
    </location>
</feature>
<dbReference type="InterPro" id="IPR002058">
    <property type="entry name" value="PAP_assoc"/>
</dbReference>
<evidence type="ECO:0000256" key="14">
    <source>
        <dbReference type="ARBA" id="ARBA00082009"/>
    </source>
</evidence>
<feature type="compositionally biased region" description="Pro residues" evidence="16">
    <location>
        <begin position="615"/>
        <end position="624"/>
    </location>
</feature>
<dbReference type="PANTHER" id="PTHR23092">
    <property type="entry name" value="POLY(A) RNA POLYMERASE"/>
    <property type="match status" value="1"/>
</dbReference>
<dbReference type="GO" id="GO:0031499">
    <property type="term" value="C:TRAMP complex"/>
    <property type="evidence" value="ECO:0007669"/>
    <property type="project" value="TreeGrafter"/>
</dbReference>
<dbReference type="FunFam" id="1.10.1410.10:FF:000003">
    <property type="entry name" value="non-canonical poly(A) RNA polymerase PAPD7"/>
    <property type="match status" value="1"/>
</dbReference>
<gene>
    <name evidence="19" type="ORF">CRENBAI_003209</name>
</gene>
<comment type="similarity">
    <text evidence="2">Belongs to the DNA polymerase type-B-like family.</text>
</comment>
<dbReference type="AlphaFoldDB" id="A0AAV9R7Z2"/>
<evidence type="ECO:0000256" key="7">
    <source>
        <dbReference type="ARBA" id="ARBA00048830"/>
    </source>
</evidence>
<evidence type="ECO:0000256" key="5">
    <source>
        <dbReference type="ARBA" id="ARBA00022723"/>
    </source>
</evidence>
<dbReference type="InterPro" id="IPR045862">
    <property type="entry name" value="Trf4-like"/>
</dbReference>
<feature type="compositionally biased region" description="Low complexity" evidence="16">
    <location>
        <begin position="124"/>
        <end position="141"/>
    </location>
</feature>
<evidence type="ECO:0000256" key="3">
    <source>
        <dbReference type="ARBA" id="ARBA00012388"/>
    </source>
</evidence>
<comment type="catalytic activity">
    <reaction evidence="7">
        <text>RNA(n) + ATP = RNA(n)-3'-adenine ribonucleotide + diphosphate</text>
        <dbReference type="Rhea" id="RHEA:11332"/>
        <dbReference type="Rhea" id="RHEA-COMP:14527"/>
        <dbReference type="Rhea" id="RHEA-COMP:17347"/>
        <dbReference type="ChEBI" id="CHEBI:30616"/>
        <dbReference type="ChEBI" id="CHEBI:33019"/>
        <dbReference type="ChEBI" id="CHEBI:140395"/>
        <dbReference type="ChEBI" id="CHEBI:173115"/>
        <dbReference type="EC" id="2.7.7.19"/>
    </reaction>
</comment>
<feature type="region of interest" description="Disordered" evidence="16">
    <location>
        <begin position="601"/>
        <end position="659"/>
    </location>
</feature>
<dbReference type="GO" id="GO:0043634">
    <property type="term" value="P:polyadenylation-dependent ncRNA catabolic process"/>
    <property type="evidence" value="ECO:0007669"/>
    <property type="project" value="TreeGrafter"/>
</dbReference>
<proteinExistence type="inferred from homology"/>
<evidence type="ECO:0000259" key="18">
    <source>
        <dbReference type="Pfam" id="PF22600"/>
    </source>
</evidence>
<evidence type="ECO:0000256" key="10">
    <source>
        <dbReference type="ARBA" id="ARBA00067213"/>
    </source>
</evidence>
<dbReference type="Gene3D" id="3.30.460.10">
    <property type="entry name" value="Beta Polymerase, domain 2"/>
    <property type="match status" value="1"/>
</dbReference>
<dbReference type="EC" id="2.7.7.19" evidence="3"/>
<dbReference type="Gene3D" id="1.10.1410.10">
    <property type="match status" value="1"/>
</dbReference>
<comment type="subunit">
    <text evidence="9">Component of a nuclear TRAMP-like complex, an ATP-dependent exosome regulatory complex consisting of a helicase (MTREX), an oligadenylate polymerase (TENT4B or TENT4A), and a substrate specific RNA-binding factor (ZCCHC7 or ZCCHC8). Several TRAMP-like complexes exist with specific compositions and are associated with nuclear, or nucleolar RNA exosomes.</text>
</comment>
<protein>
    <recommendedName>
        <fullName evidence="10">Terminal nucleotidyltransferase 4A</fullName>
        <ecNumber evidence="3">2.7.7.19</ecNumber>
    </recommendedName>
    <alternativeName>
        <fullName evidence="13">DNA polymerase sigma</fullName>
    </alternativeName>
    <alternativeName>
        <fullName evidence="12">Non-canonical poly(A) RNA polymerase PAPD7</fullName>
    </alternativeName>
    <alternativeName>
        <fullName evidence="11">PAP-associated domain-containing protein 7</fullName>
    </alternativeName>
    <alternativeName>
        <fullName evidence="15">TRAMP-like complex polyadenylate polymerase</fullName>
    </alternativeName>
    <alternativeName>
        <fullName evidence="14">Terminal guanylyltransferase</fullName>
    </alternativeName>
</protein>
<keyword evidence="5" id="KW-0479">Metal-binding</keyword>
<evidence type="ECO:0000256" key="9">
    <source>
        <dbReference type="ARBA" id="ARBA00063831"/>
    </source>
</evidence>
<name>A0AAV9R7Z2_9TELE</name>
<evidence type="ECO:0000256" key="6">
    <source>
        <dbReference type="ARBA" id="ARBA00022842"/>
    </source>
</evidence>
<evidence type="ECO:0000256" key="13">
    <source>
        <dbReference type="ARBA" id="ARBA00080076"/>
    </source>
</evidence>
<feature type="region of interest" description="Disordered" evidence="16">
    <location>
        <begin position="188"/>
        <end position="218"/>
    </location>
</feature>
<dbReference type="Proteomes" id="UP001311232">
    <property type="component" value="Unassembled WGS sequence"/>
</dbReference>
<comment type="cofactor">
    <cofactor evidence="1">
        <name>Mn(2+)</name>
        <dbReference type="ChEBI" id="CHEBI:29035"/>
    </cofactor>
</comment>
<evidence type="ECO:0000256" key="15">
    <source>
        <dbReference type="ARBA" id="ARBA00083848"/>
    </source>
</evidence>